<feature type="non-terminal residue" evidence="1">
    <location>
        <position position="62"/>
    </location>
</feature>
<reference evidence="1 2" key="1">
    <citation type="journal article" date="2018" name="Front. Plant Sci.">
        <title>Red Clover (Trifolium pratense) and Zigzag Clover (T. medium) - A Picture of Genomic Similarities and Differences.</title>
        <authorList>
            <person name="Dluhosova J."/>
            <person name="Istvanek J."/>
            <person name="Nedelnik J."/>
            <person name="Repkova J."/>
        </authorList>
    </citation>
    <scope>NUCLEOTIDE SEQUENCE [LARGE SCALE GENOMIC DNA]</scope>
    <source>
        <strain evidence="2">cv. 10/8</strain>
        <tissue evidence="1">Leaf</tissue>
    </source>
</reference>
<evidence type="ECO:0000313" key="1">
    <source>
        <dbReference type="EMBL" id="MCI81515.1"/>
    </source>
</evidence>
<keyword evidence="2" id="KW-1185">Reference proteome</keyword>
<accession>A0A392V3J8</accession>
<dbReference type="Proteomes" id="UP000265520">
    <property type="component" value="Unassembled WGS sequence"/>
</dbReference>
<sequence>MEYRLRKLCLTDEDEIAVRVNQGGGKKFLISGFNSRGCAGLSVSALGSMDRPSCFFSSRNHA</sequence>
<dbReference type="EMBL" id="LXQA011020800">
    <property type="protein sequence ID" value="MCI81515.1"/>
    <property type="molecule type" value="Genomic_DNA"/>
</dbReference>
<comment type="caution">
    <text evidence="1">The sequence shown here is derived from an EMBL/GenBank/DDBJ whole genome shotgun (WGS) entry which is preliminary data.</text>
</comment>
<name>A0A392V3J8_9FABA</name>
<proteinExistence type="predicted"/>
<protein>
    <submittedName>
        <fullName evidence="1">Uncharacterized protein</fullName>
    </submittedName>
</protein>
<dbReference type="AlphaFoldDB" id="A0A392V3J8"/>
<organism evidence="1 2">
    <name type="scientific">Trifolium medium</name>
    <dbReference type="NCBI Taxonomy" id="97028"/>
    <lineage>
        <taxon>Eukaryota</taxon>
        <taxon>Viridiplantae</taxon>
        <taxon>Streptophyta</taxon>
        <taxon>Embryophyta</taxon>
        <taxon>Tracheophyta</taxon>
        <taxon>Spermatophyta</taxon>
        <taxon>Magnoliopsida</taxon>
        <taxon>eudicotyledons</taxon>
        <taxon>Gunneridae</taxon>
        <taxon>Pentapetalae</taxon>
        <taxon>rosids</taxon>
        <taxon>fabids</taxon>
        <taxon>Fabales</taxon>
        <taxon>Fabaceae</taxon>
        <taxon>Papilionoideae</taxon>
        <taxon>50 kb inversion clade</taxon>
        <taxon>NPAAA clade</taxon>
        <taxon>Hologalegina</taxon>
        <taxon>IRL clade</taxon>
        <taxon>Trifolieae</taxon>
        <taxon>Trifolium</taxon>
    </lineage>
</organism>
<evidence type="ECO:0000313" key="2">
    <source>
        <dbReference type="Proteomes" id="UP000265520"/>
    </source>
</evidence>